<dbReference type="SUPFAM" id="SSF160104">
    <property type="entry name" value="Acetoacetate decarboxylase-like"/>
    <property type="match status" value="1"/>
</dbReference>
<accession>A0ABP6WFW9</accession>
<evidence type="ECO:0000313" key="1">
    <source>
        <dbReference type="EMBL" id="GAA3549816.1"/>
    </source>
</evidence>
<dbReference type="RefSeq" id="WP_204912747.1">
    <property type="nucleotide sequence ID" value="NZ_BAAAYR010000001.1"/>
</dbReference>
<dbReference type="InterPro" id="IPR023375">
    <property type="entry name" value="ADC_dom_sf"/>
</dbReference>
<gene>
    <name evidence="1" type="ORF">GCM10022197_00800</name>
</gene>
<dbReference type="InterPro" id="IPR018644">
    <property type="entry name" value="DUF2071"/>
</dbReference>
<dbReference type="EMBL" id="BAAAYR010000001">
    <property type="protein sequence ID" value="GAA3549816.1"/>
    <property type="molecule type" value="Genomic_DNA"/>
</dbReference>
<evidence type="ECO:0000313" key="2">
    <source>
        <dbReference type="Proteomes" id="UP001500767"/>
    </source>
</evidence>
<keyword evidence="2" id="KW-1185">Reference proteome</keyword>
<sequence>MTHPAAPATTAPQPVSRHAPALRGPALLDQVWRDLTFLHWRVDASLVAPLLPAGVVPDVHDGSTWVGLIPFRLTDARFGSGPVLPYVGSFAETNVRLYGVDASGRRGVVFASLEAERLAFVAGSRVALNIPYTWARMRTTHEGDRYTYESRRRWPAPRGLHSRVDVDVLPGDVRDDPLADFLTARWGLFTRHLGRTFFLPNEHAPWPLQRVRVREVDDELVAAAGLPGLTLRAPDSALFSPGVRTVFGGPQSVPSA</sequence>
<dbReference type="PANTHER" id="PTHR39186">
    <property type="entry name" value="DUF2071 FAMILY PROTEIN"/>
    <property type="match status" value="1"/>
</dbReference>
<dbReference type="PANTHER" id="PTHR39186:SF1">
    <property type="entry name" value="DUF2071 DOMAIN-CONTAINING PROTEIN"/>
    <property type="match status" value="1"/>
</dbReference>
<protein>
    <submittedName>
        <fullName evidence="1">DUF2071 domain-containing protein</fullName>
    </submittedName>
</protein>
<reference evidence="2" key="1">
    <citation type="journal article" date="2019" name="Int. J. Syst. Evol. Microbiol.">
        <title>The Global Catalogue of Microorganisms (GCM) 10K type strain sequencing project: providing services to taxonomists for standard genome sequencing and annotation.</title>
        <authorList>
            <consortium name="The Broad Institute Genomics Platform"/>
            <consortium name="The Broad Institute Genome Sequencing Center for Infectious Disease"/>
            <person name="Wu L."/>
            <person name="Ma J."/>
        </authorList>
    </citation>
    <scope>NUCLEOTIDE SEQUENCE [LARGE SCALE GENOMIC DNA]</scope>
    <source>
        <strain evidence="2">JCM 16540</strain>
    </source>
</reference>
<dbReference type="Pfam" id="PF09844">
    <property type="entry name" value="DUF2071"/>
    <property type="match status" value="1"/>
</dbReference>
<organism evidence="1 2">
    <name type="scientific">Microlunatus spumicola</name>
    <dbReference type="NCBI Taxonomy" id="81499"/>
    <lineage>
        <taxon>Bacteria</taxon>
        <taxon>Bacillati</taxon>
        <taxon>Actinomycetota</taxon>
        <taxon>Actinomycetes</taxon>
        <taxon>Propionibacteriales</taxon>
        <taxon>Propionibacteriaceae</taxon>
        <taxon>Microlunatus</taxon>
    </lineage>
</organism>
<dbReference type="Proteomes" id="UP001500767">
    <property type="component" value="Unassembled WGS sequence"/>
</dbReference>
<name>A0ABP6WFW9_9ACTN</name>
<proteinExistence type="predicted"/>
<comment type="caution">
    <text evidence="1">The sequence shown here is derived from an EMBL/GenBank/DDBJ whole genome shotgun (WGS) entry which is preliminary data.</text>
</comment>